<dbReference type="OrthoDB" id="2187833at2759"/>
<proteinExistence type="predicted"/>
<dbReference type="Proteomes" id="UP000034350">
    <property type="component" value="Unassembled WGS sequence"/>
</dbReference>
<dbReference type="EMBL" id="JPQZ01000042">
    <property type="protein sequence ID" value="KKO74846.1"/>
    <property type="molecule type" value="Genomic_DNA"/>
</dbReference>
<protein>
    <submittedName>
        <fullName evidence="1">Uncharacterized protein</fullName>
    </submittedName>
</protein>
<name>A0A0F9WBF0_9MICR</name>
<keyword evidence="2" id="KW-1185">Reference proteome</keyword>
<evidence type="ECO:0000313" key="1">
    <source>
        <dbReference type="EMBL" id="KKO74846.1"/>
    </source>
</evidence>
<evidence type="ECO:0000313" key="2">
    <source>
        <dbReference type="Proteomes" id="UP000034350"/>
    </source>
</evidence>
<accession>A0A0F9WBF0</accession>
<dbReference type="VEuPathDB" id="MicrosporidiaDB:AAJ76_4200013363"/>
<dbReference type="AlphaFoldDB" id="A0A0F9WBF0"/>
<sequence length="90" mass="10607">MDNSNRTGYVDFKTNINGTDTDIKILETLTHVFIYVNQAEEQVNLFDDELKKILKKKDIKRKKSLEVFCNLKSRDNLNDISVFLHKLFIK</sequence>
<comment type="caution">
    <text evidence="1">The sequence shown here is derived from an EMBL/GenBank/DDBJ whole genome shotgun (WGS) entry which is preliminary data.</text>
</comment>
<dbReference type="GeneID" id="36320542"/>
<gene>
    <name evidence="1" type="ORF">AAJ76_4200013363</name>
</gene>
<organism evidence="1 2">
    <name type="scientific">Vairimorpha ceranae</name>
    <dbReference type="NCBI Taxonomy" id="40302"/>
    <lineage>
        <taxon>Eukaryota</taxon>
        <taxon>Fungi</taxon>
        <taxon>Fungi incertae sedis</taxon>
        <taxon>Microsporidia</taxon>
        <taxon>Nosematidae</taxon>
        <taxon>Vairimorpha</taxon>
    </lineage>
</organism>
<dbReference type="RefSeq" id="XP_024330588.1">
    <property type="nucleotide sequence ID" value="XM_024475596.1"/>
</dbReference>
<reference evidence="1 2" key="1">
    <citation type="journal article" date="2015" name="Environ. Microbiol.">
        <title>Genome analyses suggest the presence of polyploidy and recent human-driven expansions in eight global populations of the honeybee pathogen Nosema ceranae.</title>
        <authorList>
            <person name="Pelin A."/>
            <person name="Selman M."/>
            <person name="Aris-Brosou S."/>
            <person name="Farinelli L."/>
            <person name="Corradi N."/>
        </authorList>
    </citation>
    <scope>NUCLEOTIDE SEQUENCE [LARGE SCALE GENOMIC DNA]</scope>
    <source>
        <strain evidence="1 2">PA08 1199</strain>
    </source>
</reference>